<dbReference type="InterPro" id="IPR007138">
    <property type="entry name" value="ABM_dom"/>
</dbReference>
<dbReference type="Pfam" id="PF03992">
    <property type="entry name" value="ABM"/>
    <property type="match status" value="1"/>
</dbReference>
<dbReference type="PANTHER" id="PTHR37811:SF2">
    <property type="entry name" value="ABM DOMAIN-CONTAINING PROTEIN"/>
    <property type="match status" value="1"/>
</dbReference>
<dbReference type="InterPro" id="IPR011008">
    <property type="entry name" value="Dimeric_a/b-barrel"/>
</dbReference>
<dbReference type="OrthoDB" id="9798439at2"/>
<protein>
    <submittedName>
        <fullName evidence="2">Antibiotic biosynthesis monooxygenase</fullName>
    </submittedName>
</protein>
<evidence type="ECO:0000313" key="3">
    <source>
        <dbReference type="Proteomes" id="UP000265926"/>
    </source>
</evidence>
<evidence type="ECO:0000259" key="1">
    <source>
        <dbReference type="Pfam" id="PF03992"/>
    </source>
</evidence>
<organism evidence="2 3">
    <name type="scientific">Maribellus luteus</name>
    <dbReference type="NCBI Taxonomy" id="2305463"/>
    <lineage>
        <taxon>Bacteria</taxon>
        <taxon>Pseudomonadati</taxon>
        <taxon>Bacteroidota</taxon>
        <taxon>Bacteroidia</taxon>
        <taxon>Marinilabiliales</taxon>
        <taxon>Prolixibacteraceae</taxon>
        <taxon>Maribellus</taxon>
    </lineage>
</organism>
<dbReference type="RefSeq" id="WP_119439157.1">
    <property type="nucleotide sequence ID" value="NZ_QWGR01000011.1"/>
</dbReference>
<gene>
    <name evidence="2" type="ORF">D1614_16900</name>
</gene>
<dbReference type="EMBL" id="QWGR01000011">
    <property type="protein sequence ID" value="RIJ46841.1"/>
    <property type="molecule type" value="Genomic_DNA"/>
</dbReference>
<keyword evidence="2" id="KW-0560">Oxidoreductase</keyword>
<feature type="domain" description="ABM" evidence="1">
    <location>
        <begin position="9"/>
        <end position="79"/>
    </location>
</feature>
<dbReference type="AlphaFoldDB" id="A0A399SXE5"/>
<keyword evidence="3" id="KW-1185">Reference proteome</keyword>
<sequence length="108" mass="12515">MIAQTPQPPYYAVIFTSVRTETGDGYSEMADKMVELAKKQPGFLGVESARNEIGITVSYWESLEAIRMWKANIDHLEAQLLGRKKWYKTYKTRITKVERDYEFDGLKS</sequence>
<dbReference type="GO" id="GO:0004497">
    <property type="term" value="F:monooxygenase activity"/>
    <property type="evidence" value="ECO:0007669"/>
    <property type="project" value="UniProtKB-KW"/>
</dbReference>
<dbReference type="Proteomes" id="UP000265926">
    <property type="component" value="Unassembled WGS sequence"/>
</dbReference>
<accession>A0A399SXE5</accession>
<dbReference type="InterPro" id="IPR052936">
    <property type="entry name" value="Jasmonate_Hydroxylase-like"/>
</dbReference>
<dbReference type="SUPFAM" id="SSF54909">
    <property type="entry name" value="Dimeric alpha+beta barrel"/>
    <property type="match status" value="1"/>
</dbReference>
<keyword evidence="2" id="KW-0503">Monooxygenase</keyword>
<dbReference type="PANTHER" id="PTHR37811">
    <property type="entry name" value="BLL5343 PROTEIN"/>
    <property type="match status" value="1"/>
</dbReference>
<name>A0A399SXE5_9BACT</name>
<reference evidence="2 3" key="1">
    <citation type="submission" date="2018-08" db="EMBL/GenBank/DDBJ databases">
        <title>Pallidiluteibacterium maritimus gen. nov., sp. nov., isolated from coastal sediment.</title>
        <authorList>
            <person name="Zhou L.Y."/>
        </authorList>
    </citation>
    <scope>NUCLEOTIDE SEQUENCE [LARGE SCALE GENOMIC DNA]</scope>
    <source>
        <strain evidence="2 3">XSD2</strain>
    </source>
</reference>
<evidence type="ECO:0000313" key="2">
    <source>
        <dbReference type="EMBL" id="RIJ46841.1"/>
    </source>
</evidence>
<proteinExistence type="predicted"/>
<dbReference type="Gene3D" id="3.30.70.100">
    <property type="match status" value="1"/>
</dbReference>
<comment type="caution">
    <text evidence="2">The sequence shown here is derived from an EMBL/GenBank/DDBJ whole genome shotgun (WGS) entry which is preliminary data.</text>
</comment>